<dbReference type="Pfam" id="PF01881">
    <property type="entry name" value="Cas_Cas6_C"/>
    <property type="match status" value="1"/>
</dbReference>
<evidence type="ECO:0000313" key="5">
    <source>
        <dbReference type="EMBL" id="BAL52720.1"/>
    </source>
</evidence>
<protein>
    <submittedName>
        <fullName evidence="5">CRISPR-associated Cas6 family protein</fullName>
    </submittedName>
</protein>
<reference evidence="5" key="2">
    <citation type="journal article" date="2012" name="PLoS ONE">
        <title>A Deeply Branching Thermophilic Bacterium with an Ancient Acetyl-CoA Pathway Dominates a Subsurface Ecosystem.</title>
        <authorList>
            <person name="Takami H."/>
            <person name="Noguchi H."/>
            <person name="Takaki Y."/>
            <person name="Uchiyama I."/>
            <person name="Toyoda A."/>
            <person name="Nishi S."/>
            <person name="Chee G.-J."/>
            <person name="Arai W."/>
            <person name="Nunoura T."/>
            <person name="Itoh T."/>
            <person name="Hattori M."/>
            <person name="Takai K."/>
        </authorList>
    </citation>
    <scope>NUCLEOTIDE SEQUENCE</scope>
</reference>
<comment type="similarity">
    <text evidence="1">Belongs to the CRISPR-associated protein Cas6/Cse3/CasE family.</text>
</comment>
<dbReference type="AlphaFoldDB" id="H5S984"/>
<keyword evidence="3" id="KW-0051">Antiviral defense</keyword>
<dbReference type="InterPro" id="IPR010156">
    <property type="entry name" value="CRISPR-assoc_prot_Cas6"/>
</dbReference>
<dbReference type="Gene3D" id="3.30.70.1900">
    <property type="match status" value="1"/>
</dbReference>
<dbReference type="EMBL" id="AP011637">
    <property type="protein sequence ID" value="BAL52720.1"/>
    <property type="molecule type" value="Genomic_DNA"/>
</dbReference>
<sequence>MTDFLGSLATHLISQRSLRLGYTELYLESLEVEPPITPKRPILVQALSPITVYSTLLTSEGKCKTYYYCPWEREFEALLLKNLQRKARVWYGSPIREEGHIRPSKVSPRDEHIVKFKDTIIKAWTGIYELDLPTEYLEMAYYAGLGAKNSQGFGCVALWQPPAPTKDLASHPRYPKKEE</sequence>
<accession>H5S984</accession>
<dbReference type="GO" id="GO:0051607">
    <property type="term" value="P:defense response to virus"/>
    <property type="evidence" value="ECO:0007669"/>
    <property type="project" value="UniProtKB-KW"/>
</dbReference>
<dbReference type="GO" id="GO:0003723">
    <property type="term" value="F:RNA binding"/>
    <property type="evidence" value="ECO:0007669"/>
    <property type="project" value="UniProtKB-KW"/>
</dbReference>
<feature type="domain" description="CRISPR associated protein Cas6 C-terminal" evidence="4">
    <location>
        <begin position="39"/>
        <end position="157"/>
    </location>
</feature>
<evidence type="ECO:0000259" key="4">
    <source>
        <dbReference type="Pfam" id="PF01881"/>
    </source>
</evidence>
<dbReference type="PANTHER" id="PTHR36984:SF1">
    <property type="entry name" value="CRISPR-ASSOCIATED ENDORIBONUCLEASE CAS6 1"/>
    <property type="match status" value="1"/>
</dbReference>
<dbReference type="CDD" id="cd21140">
    <property type="entry name" value="Cas6_I-like"/>
    <property type="match status" value="1"/>
</dbReference>
<evidence type="ECO:0000256" key="2">
    <source>
        <dbReference type="ARBA" id="ARBA00022884"/>
    </source>
</evidence>
<reference evidence="5" key="1">
    <citation type="journal article" date="2005" name="Environ. Microbiol.">
        <title>Genetic and functional properties of uncultivated thermophilic crenarchaeotes from a subsurface gold mine as revealed by analysis of genome fragments.</title>
        <authorList>
            <person name="Nunoura T."/>
            <person name="Hirayama H."/>
            <person name="Takami H."/>
            <person name="Oida H."/>
            <person name="Nishi S."/>
            <person name="Shimamura S."/>
            <person name="Suzuki Y."/>
            <person name="Inagaki F."/>
            <person name="Takai K."/>
            <person name="Nealson K.H."/>
            <person name="Horikoshi K."/>
        </authorList>
    </citation>
    <scope>NUCLEOTIDE SEQUENCE</scope>
</reference>
<organism evidence="5">
    <name type="scientific">uncultured prokaryote</name>
    <dbReference type="NCBI Taxonomy" id="198431"/>
    <lineage>
        <taxon>unclassified sequences</taxon>
        <taxon>environmental samples</taxon>
    </lineage>
</organism>
<dbReference type="NCBIfam" id="TIGR01877">
    <property type="entry name" value="cas_cas6"/>
    <property type="match status" value="1"/>
</dbReference>
<proteinExistence type="inferred from homology"/>
<dbReference type="PANTHER" id="PTHR36984">
    <property type="entry name" value="CRISPR-ASSOCIATED ENDORIBONUCLEASE CAS6 1"/>
    <property type="match status" value="1"/>
</dbReference>
<evidence type="ECO:0000256" key="3">
    <source>
        <dbReference type="ARBA" id="ARBA00023118"/>
    </source>
</evidence>
<gene>
    <name evidence="5" type="ORF">HGMM_F03A04C43</name>
</gene>
<dbReference type="GO" id="GO:0016788">
    <property type="term" value="F:hydrolase activity, acting on ester bonds"/>
    <property type="evidence" value="ECO:0007669"/>
    <property type="project" value="InterPro"/>
</dbReference>
<name>H5S984_9ZZZZ</name>
<dbReference type="InterPro" id="IPR049435">
    <property type="entry name" value="Cas_Cas6_C"/>
</dbReference>
<evidence type="ECO:0000256" key="1">
    <source>
        <dbReference type="ARBA" id="ARBA00005937"/>
    </source>
</evidence>
<keyword evidence="2" id="KW-0694">RNA-binding</keyword>